<protein>
    <recommendedName>
        <fullName evidence="4">Terpene synthase</fullName>
        <ecNumber evidence="4">4.2.3.-</ecNumber>
    </recommendedName>
</protein>
<proteinExistence type="inferred from homology"/>
<dbReference type="InterPro" id="IPR008949">
    <property type="entry name" value="Isoprenoid_synthase_dom_sf"/>
</dbReference>
<dbReference type="Pfam" id="PF19086">
    <property type="entry name" value="Terpene_syn_C_2"/>
    <property type="match status" value="1"/>
</dbReference>
<dbReference type="STRING" id="78410.A0A0P7B5K9"/>
<evidence type="ECO:0000256" key="4">
    <source>
        <dbReference type="RuleBase" id="RU366034"/>
    </source>
</evidence>
<sequence length="355" mass="39838">MTGNESFLPPGTVFNLPEVITRLPEACHGDCAQLDHTSDALARQYLVDYFGDEERADRYLRQRISHFACICYPYSSSERAQSLTNLMIPVTIFDDTFSRPDTQEDLAAATALHDDWCAVFKGHRPPPHGNSAFLLVYNAIEAAAARMSEHLAARVRQAWSDMAASHLDEAVLRNNNIALSYEQYMEKRLTNVYGWWLTTHVEYAKGIDLGELSNHPEIMAVRRAAINHVTLVNDLYSFPKELDAKEAMMNAILVLMRRENLNLQQSIDKVVDNIHQAELDFISARDNILQGQQGQLSDIGAYLDGVGYVMTGNLRWSQMSTRYFGDDHDGARITSGPITITPKPTVHAPAPRAEV</sequence>
<evidence type="ECO:0000256" key="2">
    <source>
        <dbReference type="ARBA" id="ARBA00006333"/>
    </source>
</evidence>
<dbReference type="GO" id="GO:0046872">
    <property type="term" value="F:metal ion binding"/>
    <property type="evidence" value="ECO:0007669"/>
    <property type="project" value="UniProtKB-KW"/>
</dbReference>
<dbReference type="Proteomes" id="UP000050424">
    <property type="component" value="Unassembled WGS sequence"/>
</dbReference>
<dbReference type="PANTHER" id="PTHR35201">
    <property type="entry name" value="TERPENE SYNTHASE"/>
    <property type="match status" value="1"/>
</dbReference>
<comment type="cofactor">
    <cofactor evidence="1 4">
        <name>Mg(2+)</name>
        <dbReference type="ChEBI" id="CHEBI:18420"/>
    </cofactor>
</comment>
<dbReference type="InterPro" id="IPR034686">
    <property type="entry name" value="Terpene_cyclase-like_2"/>
</dbReference>
<accession>A0A0P7B5K9</accession>
<keyword evidence="4" id="KW-0456">Lyase</keyword>
<dbReference type="SFLD" id="SFLDG01020">
    <property type="entry name" value="Terpene_Cyclase_Like_2"/>
    <property type="match status" value="1"/>
</dbReference>
<dbReference type="GO" id="GO:0010333">
    <property type="term" value="F:terpene synthase activity"/>
    <property type="evidence" value="ECO:0007669"/>
    <property type="project" value="InterPro"/>
</dbReference>
<evidence type="ECO:0000313" key="5">
    <source>
        <dbReference type="EMBL" id="KPM41696.1"/>
    </source>
</evidence>
<dbReference type="EMBL" id="LKCW01000060">
    <property type="protein sequence ID" value="KPM41696.1"/>
    <property type="molecule type" value="Genomic_DNA"/>
</dbReference>
<dbReference type="SFLD" id="SFLDS00005">
    <property type="entry name" value="Isoprenoid_Synthase_Type_I"/>
    <property type="match status" value="1"/>
</dbReference>
<dbReference type="SUPFAM" id="SSF48576">
    <property type="entry name" value="Terpenoid synthases"/>
    <property type="match status" value="1"/>
</dbReference>
<name>A0A0P7B5K9_9HYPO</name>
<comment type="caution">
    <text evidence="5">The sequence shown here is derived from an EMBL/GenBank/DDBJ whole genome shotgun (WGS) entry which is preliminary data.</text>
</comment>
<dbReference type="AlphaFoldDB" id="A0A0P7B5K9"/>
<comment type="similarity">
    <text evidence="2 4">Belongs to the terpene synthase family.</text>
</comment>
<gene>
    <name evidence="5" type="ORF">AK830_g4843</name>
</gene>
<dbReference type="GO" id="GO:0008299">
    <property type="term" value="P:isoprenoid biosynthetic process"/>
    <property type="evidence" value="ECO:0007669"/>
    <property type="project" value="UniProtKB-ARBA"/>
</dbReference>
<organism evidence="5 6">
    <name type="scientific">Neonectria ditissima</name>
    <dbReference type="NCBI Taxonomy" id="78410"/>
    <lineage>
        <taxon>Eukaryota</taxon>
        <taxon>Fungi</taxon>
        <taxon>Dikarya</taxon>
        <taxon>Ascomycota</taxon>
        <taxon>Pezizomycotina</taxon>
        <taxon>Sordariomycetes</taxon>
        <taxon>Hypocreomycetidae</taxon>
        <taxon>Hypocreales</taxon>
        <taxon>Nectriaceae</taxon>
        <taxon>Neonectria</taxon>
    </lineage>
</organism>
<reference evidence="5 6" key="1">
    <citation type="submission" date="2015-09" db="EMBL/GenBank/DDBJ databases">
        <title>Draft genome of a European isolate of the apple canker pathogen Neonectria ditissima.</title>
        <authorList>
            <person name="Gomez-Cortecero A."/>
            <person name="Harrison R.J."/>
            <person name="Armitage A.D."/>
        </authorList>
    </citation>
    <scope>NUCLEOTIDE SEQUENCE [LARGE SCALE GENOMIC DNA]</scope>
    <source>
        <strain evidence="5 6">R09/05</strain>
    </source>
</reference>
<dbReference type="PANTHER" id="PTHR35201:SF4">
    <property type="entry name" value="BETA-PINACENE SYNTHASE-RELATED"/>
    <property type="match status" value="1"/>
</dbReference>
<evidence type="ECO:0000313" key="6">
    <source>
        <dbReference type="Proteomes" id="UP000050424"/>
    </source>
</evidence>
<keyword evidence="4" id="KW-0479">Metal-binding</keyword>
<evidence type="ECO:0000256" key="1">
    <source>
        <dbReference type="ARBA" id="ARBA00001946"/>
    </source>
</evidence>
<dbReference type="Gene3D" id="1.10.600.10">
    <property type="entry name" value="Farnesyl Diphosphate Synthase"/>
    <property type="match status" value="1"/>
</dbReference>
<keyword evidence="6" id="KW-1185">Reference proteome</keyword>
<dbReference type="OrthoDB" id="3004402at2759"/>
<keyword evidence="3 4" id="KW-0460">Magnesium</keyword>
<dbReference type="EC" id="4.2.3.-" evidence="4"/>
<evidence type="ECO:0000256" key="3">
    <source>
        <dbReference type="ARBA" id="ARBA00022842"/>
    </source>
</evidence>